<dbReference type="Gene3D" id="3.10.50.40">
    <property type="match status" value="1"/>
</dbReference>
<keyword evidence="13" id="KW-1185">Reference proteome</keyword>
<dbReference type="RefSeq" id="WP_174514184.1">
    <property type="nucleotide sequence ID" value="NZ_CABFMQ020000153.1"/>
</dbReference>
<evidence type="ECO:0000256" key="1">
    <source>
        <dbReference type="ARBA" id="ARBA00000971"/>
    </source>
</evidence>
<evidence type="ECO:0000313" key="13">
    <source>
        <dbReference type="Proteomes" id="UP000485880"/>
    </source>
</evidence>
<evidence type="ECO:0000256" key="3">
    <source>
        <dbReference type="ARBA" id="ARBA00013194"/>
    </source>
</evidence>
<dbReference type="GO" id="GO:0003755">
    <property type="term" value="F:peptidyl-prolyl cis-trans isomerase activity"/>
    <property type="evidence" value="ECO:0007669"/>
    <property type="project" value="UniProtKB-KW"/>
</dbReference>
<dbReference type="PANTHER" id="PTHR47245:SF2">
    <property type="entry name" value="PEPTIDYL-PROLYL CIS-TRANS ISOMERASE HP_0175-RELATED"/>
    <property type="match status" value="1"/>
</dbReference>
<comment type="caution">
    <text evidence="12">The sequence shown here is derived from an EMBL/GenBank/DDBJ whole genome shotgun (WGS) entry which is preliminary data.</text>
</comment>
<feature type="chain" id="PRO_5032851700" description="Parvulin-like PPIase" evidence="10">
    <location>
        <begin position="28"/>
        <end position="305"/>
    </location>
</feature>
<dbReference type="SUPFAM" id="SSF109998">
    <property type="entry name" value="Triger factor/SurA peptide-binding domain-like"/>
    <property type="match status" value="1"/>
</dbReference>
<dbReference type="Proteomes" id="UP000485880">
    <property type="component" value="Unassembled WGS sequence"/>
</dbReference>
<keyword evidence="5 8" id="KW-0697">Rotamase</keyword>
<dbReference type="AlphaFoldDB" id="A0A8B6MC68"/>
<evidence type="ECO:0000256" key="4">
    <source>
        <dbReference type="ARBA" id="ARBA00018370"/>
    </source>
</evidence>
<comment type="similarity">
    <text evidence="2">Belongs to the PpiC/parvulin rotamase family.</text>
</comment>
<feature type="region of interest" description="Disordered" evidence="9">
    <location>
        <begin position="263"/>
        <end position="305"/>
    </location>
</feature>
<feature type="compositionally biased region" description="Low complexity" evidence="9">
    <location>
        <begin position="273"/>
        <end position="291"/>
    </location>
</feature>
<evidence type="ECO:0000256" key="9">
    <source>
        <dbReference type="SAM" id="MobiDB-lite"/>
    </source>
</evidence>
<dbReference type="SUPFAM" id="SSF54534">
    <property type="entry name" value="FKBP-like"/>
    <property type="match status" value="1"/>
</dbReference>
<evidence type="ECO:0000256" key="6">
    <source>
        <dbReference type="ARBA" id="ARBA00030642"/>
    </source>
</evidence>
<evidence type="ECO:0000256" key="7">
    <source>
        <dbReference type="ARBA" id="ARBA00031484"/>
    </source>
</evidence>
<proteinExistence type="inferred from homology"/>
<keyword evidence="8 12" id="KW-0413">Isomerase</keyword>
<evidence type="ECO:0000256" key="10">
    <source>
        <dbReference type="SAM" id="SignalP"/>
    </source>
</evidence>
<dbReference type="InterPro" id="IPR027304">
    <property type="entry name" value="Trigger_fact/SurA_dom_sf"/>
</dbReference>
<reference evidence="12 13" key="1">
    <citation type="submission" date="2019-05" db="EMBL/GenBank/DDBJ databases">
        <authorList>
            <person name="Farhan Ul Haque M."/>
        </authorList>
    </citation>
    <scope>NUCLEOTIDE SEQUENCE [LARGE SCALE GENOMIC DNA]</scope>
    <source>
        <strain evidence="12">2</strain>
    </source>
</reference>
<evidence type="ECO:0000259" key="11">
    <source>
        <dbReference type="PROSITE" id="PS50198"/>
    </source>
</evidence>
<feature type="signal peptide" evidence="10">
    <location>
        <begin position="1"/>
        <end position="27"/>
    </location>
</feature>
<dbReference type="InterPro" id="IPR000297">
    <property type="entry name" value="PPIase_PpiC"/>
</dbReference>
<dbReference type="InterPro" id="IPR046357">
    <property type="entry name" value="PPIase_dom_sf"/>
</dbReference>
<dbReference type="PROSITE" id="PS50198">
    <property type="entry name" value="PPIC_PPIASE_2"/>
    <property type="match status" value="1"/>
</dbReference>
<dbReference type="EC" id="5.2.1.8" evidence="3"/>
<organism evidence="12 13">
    <name type="scientific">Methylocella tundrae</name>
    <dbReference type="NCBI Taxonomy" id="227605"/>
    <lineage>
        <taxon>Bacteria</taxon>
        <taxon>Pseudomonadati</taxon>
        <taxon>Pseudomonadota</taxon>
        <taxon>Alphaproteobacteria</taxon>
        <taxon>Hyphomicrobiales</taxon>
        <taxon>Beijerinckiaceae</taxon>
        <taxon>Methylocella</taxon>
    </lineage>
</organism>
<name>A0A8B6MC68_METTU</name>
<sequence>MFKKTSSRALAAGLACALAIGVPSLLAADEVHGKVLATVNGQPITDEDLKIATEDLGPSLPAQVTGKAREAYLLDFLIDGMLVAQKAQAEKLDKTKEFADKLAYYHEKLLMETLLGQVAKTALTDEALKKTYDDAAKAQKPETEIHARHILVATDDDAKAVIKRLKAGEDFAKVAKEVSKDKGSDGGDLGWFTKDKMVPEFAEAAFKLEPGQLSEPVKSPFGWHVIEVEGKREKPFPSFDEVKEQVSRYVVQKAQSELVAELRKGAKIERTEAAPTDPDAAKPDGAAATPAPAAPAPAAPSENKK</sequence>
<dbReference type="InterPro" id="IPR050245">
    <property type="entry name" value="PrsA_foldase"/>
</dbReference>
<evidence type="ECO:0000256" key="5">
    <source>
        <dbReference type="ARBA" id="ARBA00023110"/>
    </source>
</evidence>
<accession>A0A8B6MC68</accession>
<feature type="compositionally biased region" description="Basic and acidic residues" evidence="9">
    <location>
        <begin position="263"/>
        <end position="272"/>
    </location>
</feature>
<gene>
    <name evidence="12" type="ORF">MPC4_90112</name>
</gene>
<dbReference type="PANTHER" id="PTHR47245">
    <property type="entry name" value="PEPTIDYLPROLYL ISOMERASE"/>
    <property type="match status" value="1"/>
</dbReference>
<comment type="catalytic activity">
    <reaction evidence="1">
        <text>[protein]-peptidylproline (omega=180) = [protein]-peptidylproline (omega=0)</text>
        <dbReference type="Rhea" id="RHEA:16237"/>
        <dbReference type="Rhea" id="RHEA-COMP:10747"/>
        <dbReference type="Rhea" id="RHEA-COMP:10748"/>
        <dbReference type="ChEBI" id="CHEBI:83833"/>
        <dbReference type="ChEBI" id="CHEBI:83834"/>
        <dbReference type="EC" id="5.2.1.8"/>
    </reaction>
</comment>
<dbReference type="EMBL" id="CABFMQ020000153">
    <property type="protein sequence ID" value="VTZ52637.1"/>
    <property type="molecule type" value="Genomic_DNA"/>
</dbReference>
<evidence type="ECO:0000256" key="2">
    <source>
        <dbReference type="ARBA" id="ARBA00007656"/>
    </source>
</evidence>
<evidence type="ECO:0000313" key="12">
    <source>
        <dbReference type="EMBL" id="VTZ52637.1"/>
    </source>
</evidence>
<feature type="domain" description="PpiC" evidence="11">
    <location>
        <begin position="142"/>
        <end position="230"/>
    </location>
</feature>
<evidence type="ECO:0000256" key="8">
    <source>
        <dbReference type="PROSITE-ProRule" id="PRU00278"/>
    </source>
</evidence>
<dbReference type="Pfam" id="PF00639">
    <property type="entry name" value="Rotamase"/>
    <property type="match status" value="1"/>
</dbReference>
<dbReference type="Gene3D" id="1.10.8.1040">
    <property type="match status" value="1"/>
</dbReference>
<keyword evidence="10" id="KW-0732">Signal</keyword>
<protein>
    <recommendedName>
        <fullName evidence="4">Parvulin-like PPIase</fullName>
        <ecNumber evidence="3">5.2.1.8</ecNumber>
    </recommendedName>
    <alternativeName>
        <fullName evidence="6">Peptidyl-prolyl cis-trans isomerase plp</fullName>
    </alternativeName>
    <alternativeName>
        <fullName evidence="7">Rotamase plp</fullName>
    </alternativeName>
</protein>